<protein>
    <submittedName>
        <fullName evidence="1">Uncharacterized protein</fullName>
    </submittedName>
</protein>
<dbReference type="Proteomes" id="UP000015105">
    <property type="component" value="Chromosome 4D"/>
</dbReference>
<reference evidence="1" key="4">
    <citation type="submission" date="2019-03" db="UniProtKB">
        <authorList>
            <consortium name="EnsemblPlants"/>
        </authorList>
    </citation>
    <scope>IDENTIFICATION</scope>
</reference>
<reference evidence="2" key="2">
    <citation type="journal article" date="2017" name="Nat. Plants">
        <title>The Aegilops tauschii genome reveals multiple impacts of transposons.</title>
        <authorList>
            <person name="Zhao G."/>
            <person name="Zou C."/>
            <person name="Li K."/>
            <person name="Wang K."/>
            <person name="Li T."/>
            <person name="Gao L."/>
            <person name="Zhang X."/>
            <person name="Wang H."/>
            <person name="Yang Z."/>
            <person name="Liu X."/>
            <person name="Jiang W."/>
            <person name="Mao L."/>
            <person name="Kong X."/>
            <person name="Jiao Y."/>
            <person name="Jia J."/>
        </authorList>
    </citation>
    <scope>NUCLEOTIDE SEQUENCE [LARGE SCALE GENOMIC DNA]</scope>
    <source>
        <strain evidence="2">cv. AL8/78</strain>
    </source>
</reference>
<keyword evidence="2" id="KW-1185">Reference proteome</keyword>
<dbReference type="AlphaFoldDB" id="A0A453HBE7"/>
<reference evidence="1" key="5">
    <citation type="journal article" date="2021" name="G3 (Bethesda)">
        <title>Aegilops tauschii genome assembly Aet v5.0 features greater sequence contiguity and improved annotation.</title>
        <authorList>
            <person name="Wang L."/>
            <person name="Zhu T."/>
            <person name="Rodriguez J.C."/>
            <person name="Deal K.R."/>
            <person name="Dubcovsky J."/>
            <person name="McGuire P.E."/>
            <person name="Lux T."/>
            <person name="Spannagl M."/>
            <person name="Mayer K.F.X."/>
            <person name="Baldrich P."/>
            <person name="Meyers B.C."/>
            <person name="Huo N."/>
            <person name="Gu Y.Q."/>
            <person name="Zhou H."/>
            <person name="Devos K.M."/>
            <person name="Bennetzen J.L."/>
            <person name="Unver T."/>
            <person name="Budak H."/>
            <person name="Gulick P.J."/>
            <person name="Galiba G."/>
            <person name="Kalapos B."/>
            <person name="Nelson D.R."/>
            <person name="Li P."/>
            <person name="You F.M."/>
            <person name="Luo M.C."/>
            <person name="Dvorak J."/>
        </authorList>
    </citation>
    <scope>NUCLEOTIDE SEQUENCE [LARGE SCALE GENOMIC DNA]</scope>
    <source>
        <strain evidence="1">cv. AL8/78</strain>
    </source>
</reference>
<sequence length="53" mass="6087">TAGTDTNPFSLEALAVFMFRVLQRVNHDVHNIYALHKLVDSECCIYFKLSNML</sequence>
<proteinExistence type="predicted"/>
<dbReference type="Gramene" id="AET4Gv20136000.23">
    <property type="protein sequence ID" value="AET4Gv20136000.23"/>
    <property type="gene ID" value="AET4Gv20136000"/>
</dbReference>
<evidence type="ECO:0000313" key="2">
    <source>
        <dbReference type="Proteomes" id="UP000015105"/>
    </source>
</evidence>
<organism evidence="1 2">
    <name type="scientific">Aegilops tauschii subsp. strangulata</name>
    <name type="common">Goatgrass</name>
    <dbReference type="NCBI Taxonomy" id="200361"/>
    <lineage>
        <taxon>Eukaryota</taxon>
        <taxon>Viridiplantae</taxon>
        <taxon>Streptophyta</taxon>
        <taxon>Embryophyta</taxon>
        <taxon>Tracheophyta</taxon>
        <taxon>Spermatophyta</taxon>
        <taxon>Magnoliopsida</taxon>
        <taxon>Liliopsida</taxon>
        <taxon>Poales</taxon>
        <taxon>Poaceae</taxon>
        <taxon>BOP clade</taxon>
        <taxon>Pooideae</taxon>
        <taxon>Triticodae</taxon>
        <taxon>Triticeae</taxon>
        <taxon>Triticinae</taxon>
        <taxon>Aegilops</taxon>
    </lineage>
</organism>
<accession>A0A453HBE7</accession>
<reference evidence="1" key="3">
    <citation type="journal article" date="2017" name="Nature">
        <title>Genome sequence of the progenitor of the wheat D genome Aegilops tauschii.</title>
        <authorList>
            <person name="Luo M.C."/>
            <person name="Gu Y.Q."/>
            <person name="Puiu D."/>
            <person name="Wang H."/>
            <person name="Twardziok S.O."/>
            <person name="Deal K.R."/>
            <person name="Huo N."/>
            <person name="Zhu T."/>
            <person name="Wang L."/>
            <person name="Wang Y."/>
            <person name="McGuire P.E."/>
            <person name="Liu S."/>
            <person name="Long H."/>
            <person name="Ramasamy R.K."/>
            <person name="Rodriguez J.C."/>
            <person name="Van S.L."/>
            <person name="Yuan L."/>
            <person name="Wang Z."/>
            <person name="Xia Z."/>
            <person name="Xiao L."/>
            <person name="Anderson O.D."/>
            <person name="Ouyang S."/>
            <person name="Liang Y."/>
            <person name="Zimin A.V."/>
            <person name="Pertea G."/>
            <person name="Qi P."/>
            <person name="Bennetzen J.L."/>
            <person name="Dai X."/>
            <person name="Dawson M.W."/>
            <person name="Muller H.G."/>
            <person name="Kugler K."/>
            <person name="Rivarola-Duarte L."/>
            <person name="Spannagl M."/>
            <person name="Mayer K.F.X."/>
            <person name="Lu F.H."/>
            <person name="Bevan M.W."/>
            <person name="Leroy P."/>
            <person name="Li P."/>
            <person name="You F.M."/>
            <person name="Sun Q."/>
            <person name="Liu Z."/>
            <person name="Lyons E."/>
            <person name="Wicker T."/>
            <person name="Salzberg S.L."/>
            <person name="Devos K.M."/>
            <person name="Dvorak J."/>
        </authorList>
    </citation>
    <scope>NUCLEOTIDE SEQUENCE [LARGE SCALE GENOMIC DNA]</scope>
    <source>
        <strain evidence="1">cv. AL8/78</strain>
    </source>
</reference>
<name>A0A453HBE7_AEGTS</name>
<dbReference type="EnsemblPlants" id="AET4Gv20136000.23">
    <property type="protein sequence ID" value="AET4Gv20136000.23"/>
    <property type="gene ID" value="AET4Gv20136000"/>
</dbReference>
<evidence type="ECO:0000313" key="1">
    <source>
        <dbReference type="EnsemblPlants" id="AET4Gv20136000.23"/>
    </source>
</evidence>
<reference evidence="2" key="1">
    <citation type="journal article" date="2014" name="Science">
        <title>Ancient hybridizations among the ancestral genomes of bread wheat.</title>
        <authorList>
            <consortium name="International Wheat Genome Sequencing Consortium,"/>
            <person name="Marcussen T."/>
            <person name="Sandve S.R."/>
            <person name="Heier L."/>
            <person name="Spannagl M."/>
            <person name="Pfeifer M."/>
            <person name="Jakobsen K.S."/>
            <person name="Wulff B.B."/>
            <person name="Steuernagel B."/>
            <person name="Mayer K.F."/>
            <person name="Olsen O.A."/>
        </authorList>
    </citation>
    <scope>NUCLEOTIDE SEQUENCE [LARGE SCALE GENOMIC DNA]</scope>
    <source>
        <strain evidence="2">cv. AL8/78</strain>
    </source>
</reference>